<protein>
    <submittedName>
        <fullName evidence="1">Uncharacterized protein</fullName>
    </submittedName>
</protein>
<organism evidence="1 2">
    <name type="scientific">Hymenobacter fastidiosus</name>
    <dbReference type="NCBI Taxonomy" id="486264"/>
    <lineage>
        <taxon>Bacteria</taxon>
        <taxon>Pseudomonadati</taxon>
        <taxon>Bacteroidota</taxon>
        <taxon>Cytophagia</taxon>
        <taxon>Cytophagales</taxon>
        <taxon>Hymenobacteraceae</taxon>
        <taxon>Hymenobacter</taxon>
    </lineage>
</organism>
<dbReference type="Proteomes" id="UP001500567">
    <property type="component" value="Unassembled WGS sequence"/>
</dbReference>
<proteinExistence type="predicted"/>
<gene>
    <name evidence="1" type="ORF">GCM10022408_04250</name>
</gene>
<dbReference type="EMBL" id="BAABDJ010000002">
    <property type="protein sequence ID" value="GAA3996768.1"/>
    <property type="molecule type" value="Genomic_DNA"/>
</dbReference>
<comment type="caution">
    <text evidence="1">The sequence shown here is derived from an EMBL/GenBank/DDBJ whole genome shotgun (WGS) entry which is preliminary data.</text>
</comment>
<evidence type="ECO:0000313" key="1">
    <source>
        <dbReference type="EMBL" id="GAA3996768.1"/>
    </source>
</evidence>
<accession>A0ABP7RFL4</accession>
<name>A0ABP7RFL4_9BACT</name>
<sequence length="66" mass="7736">MSRTDTILQEIASLTPHELELVYQEILKRRSNRVAEVLDRHRGKGQGVWTTDAQQYVNQLRADDRE</sequence>
<keyword evidence="2" id="KW-1185">Reference proteome</keyword>
<evidence type="ECO:0000313" key="2">
    <source>
        <dbReference type="Proteomes" id="UP001500567"/>
    </source>
</evidence>
<dbReference type="RefSeq" id="WP_345070659.1">
    <property type="nucleotide sequence ID" value="NZ_BAABDJ010000002.1"/>
</dbReference>
<reference evidence="2" key="1">
    <citation type="journal article" date="2019" name="Int. J. Syst. Evol. Microbiol.">
        <title>The Global Catalogue of Microorganisms (GCM) 10K type strain sequencing project: providing services to taxonomists for standard genome sequencing and annotation.</title>
        <authorList>
            <consortium name="The Broad Institute Genomics Platform"/>
            <consortium name="The Broad Institute Genome Sequencing Center for Infectious Disease"/>
            <person name="Wu L."/>
            <person name="Ma J."/>
        </authorList>
    </citation>
    <scope>NUCLEOTIDE SEQUENCE [LARGE SCALE GENOMIC DNA]</scope>
    <source>
        <strain evidence="2">JCM 17224</strain>
    </source>
</reference>